<sequence>MRRRVQLITLDYALVVAEEGSFLGASRRMGIHHSALSRRIRDLEHSLGTVLFERHTGGVRPTMAGARLLGNLRRVLTELDGVLGRVETDRRGQAGSLSIDFDPFLHAAEFLDAVTDFIRSRPDVAIYFMETKRVSLRSP</sequence>
<dbReference type="GO" id="GO:0003677">
    <property type="term" value="F:DNA binding"/>
    <property type="evidence" value="ECO:0007669"/>
    <property type="project" value="UniProtKB-KW"/>
</dbReference>
<dbReference type="GO" id="GO:0032993">
    <property type="term" value="C:protein-DNA complex"/>
    <property type="evidence" value="ECO:0007669"/>
    <property type="project" value="TreeGrafter"/>
</dbReference>
<dbReference type="PANTHER" id="PTHR30346:SF28">
    <property type="entry name" value="HTH-TYPE TRANSCRIPTIONAL REGULATOR CYNR"/>
    <property type="match status" value="1"/>
</dbReference>
<dbReference type="Pfam" id="PF00126">
    <property type="entry name" value="HTH_1"/>
    <property type="match status" value="1"/>
</dbReference>
<evidence type="ECO:0000256" key="4">
    <source>
        <dbReference type="ARBA" id="ARBA00023163"/>
    </source>
</evidence>
<dbReference type="PROSITE" id="PS50931">
    <property type="entry name" value="HTH_LYSR"/>
    <property type="match status" value="1"/>
</dbReference>
<dbReference type="AlphaFoldDB" id="A0A8E2BDG5"/>
<dbReference type="RefSeq" id="WP_159091529.1">
    <property type="nucleotide sequence ID" value="NZ_JACHGI010000007.1"/>
</dbReference>
<evidence type="ECO:0000313" key="6">
    <source>
        <dbReference type="EMBL" id="MBB6467963.1"/>
    </source>
</evidence>
<evidence type="ECO:0000256" key="1">
    <source>
        <dbReference type="ARBA" id="ARBA00009437"/>
    </source>
</evidence>
<evidence type="ECO:0000256" key="3">
    <source>
        <dbReference type="ARBA" id="ARBA00023125"/>
    </source>
</evidence>
<dbReference type="InterPro" id="IPR000847">
    <property type="entry name" value="LysR_HTH_N"/>
</dbReference>
<keyword evidence="3 6" id="KW-0238">DNA-binding</keyword>
<reference evidence="6 7" key="1">
    <citation type="submission" date="2020-08" db="EMBL/GenBank/DDBJ databases">
        <title>Genomic Encyclopedia of Type Strains, Phase IV (KMG-IV): sequencing the most valuable type-strain genomes for metagenomic binning, comparative biology and taxonomic classification.</title>
        <authorList>
            <person name="Goeker M."/>
        </authorList>
    </citation>
    <scope>NUCLEOTIDE SEQUENCE [LARGE SCALE GENOMIC DNA]</scope>
    <source>
        <strain evidence="6 7">DSM 17454</strain>
    </source>
</reference>
<evidence type="ECO:0000259" key="5">
    <source>
        <dbReference type="PROSITE" id="PS50931"/>
    </source>
</evidence>
<dbReference type="GO" id="GO:0003700">
    <property type="term" value="F:DNA-binding transcription factor activity"/>
    <property type="evidence" value="ECO:0007669"/>
    <property type="project" value="InterPro"/>
</dbReference>
<proteinExistence type="inferred from homology"/>
<keyword evidence="2" id="KW-0805">Transcription regulation</keyword>
<dbReference type="PANTHER" id="PTHR30346">
    <property type="entry name" value="TRANSCRIPTIONAL DUAL REGULATOR HCAR-RELATED"/>
    <property type="match status" value="1"/>
</dbReference>
<evidence type="ECO:0000256" key="2">
    <source>
        <dbReference type="ARBA" id="ARBA00023015"/>
    </source>
</evidence>
<comment type="similarity">
    <text evidence="1">Belongs to the LysR transcriptional regulatory family.</text>
</comment>
<dbReference type="Proteomes" id="UP000532373">
    <property type="component" value="Unassembled WGS sequence"/>
</dbReference>
<comment type="caution">
    <text evidence="6">The sequence shown here is derived from an EMBL/GenBank/DDBJ whole genome shotgun (WGS) entry which is preliminary data.</text>
</comment>
<protein>
    <submittedName>
        <fullName evidence="6">DNA-binding transcriptional LysR family regulator</fullName>
    </submittedName>
</protein>
<feature type="domain" description="HTH lysR-type" evidence="5">
    <location>
        <begin position="10"/>
        <end position="62"/>
    </location>
</feature>
<name>A0A8E2BDG5_9HYPH</name>
<dbReference type="InterPro" id="IPR036390">
    <property type="entry name" value="WH_DNA-bd_sf"/>
</dbReference>
<keyword evidence="4" id="KW-0804">Transcription</keyword>
<gene>
    <name evidence="6" type="ORF">HNQ96_003846</name>
</gene>
<accession>A0A8E2BDG5</accession>
<evidence type="ECO:0000313" key="7">
    <source>
        <dbReference type="Proteomes" id="UP000532373"/>
    </source>
</evidence>
<organism evidence="6 7">
    <name type="scientific">Aminobacter carboxidus</name>
    <dbReference type="NCBI Taxonomy" id="376165"/>
    <lineage>
        <taxon>Bacteria</taxon>
        <taxon>Pseudomonadati</taxon>
        <taxon>Pseudomonadota</taxon>
        <taxon>Alphaproteobacteria</taxon>
        <taxon>Hyphomicrobiales</taxon>
        <taxon>Phyllobacteriaceae</taxon>
        <taxon>Aminobacter</taxon>
    </lineage>
</organism>
<dbReference type="EMBL" id="JACHGI010000007">
    <property type="protein sequence ID" value="MBB6467963.1"/>
    <property type="molecule type" value="Genomic_DNA"/>
</dbReference>
<dbReference type="SUPFAM" id="SSF46785">
    <property type="entry name" value="Winged helix' DNA-binding domain"/>
    <property type="match status" value="1"/>
</dbReference>
<dbReference type="InterPro" id="IPR036388">
    <property type="entry name" value="WH-like_DNA-bd_sf"/>
</dbReference>
<dbReference type="Gene3D" id="1.10.10.10">
    <property type="entry name" value="Winged helix-like DNA-binding domain superfamily/Winged helix DNA-binding domain"/>
    <property type="match status" value="1"/>
</dbReference>